<organism evidence="2 3">
    <name type="scientific">Shewanella gelidii</name>
    <dbReference type="NCBI Taxonomy" id="1642821"/>
    <lineage>
        <taxon>Bacteria</taxon>
        <taxon>Pseudomonadati</taxon>
        <taxon>Pseudomonadota</taxon>
        <taxon>Gammaproteobacteria</taxon>
        <taxon>Alteromonadales</taxon>
        <taxon>Shewanellaceae</taxon>
        <taxon>Shewanella</taxon>
    </lineage>
</organism>
<evidence type="ECO:0000259" key="1">
    <source>
        <dbReference type="Pfam" id="PF14086"/>
    </source>
</evidence>
<protein>
    <recommendedName>
        <fullName evidence="1">DUF4266 domain-containing protein</fullName>
    </recommendedName>
</protein>
<dbReference type="AlphaFoldDB" id="A0A917N7Y4"/>
<reference evidence="2" key="1">
    <citation type="journal article" date="2014" name="Int. J. Syst. Evol. Microbiol.">
        <title>Complete genome sequence of Corynebacterium casei LMG S-19264T (=DSM 44701T), isolated from a smear-ripened cheese.</title>
        <authorList>
            <consortium name="US DOE Joint Genome Institute (JGI-PGF)"/>
            <person name="Walter F."/>
            <person name="Albersmeier A."/>
            <person name="Kalinowski J."/>
            <person name="Ruckert C."/>
        </authorList>
    </citation>
    <scope>NUCLEOTIDE SEQUENCE</scope>
    <source>
        <strain evidence="2">JCM 30804</strain>
    </source>
</reference>
<sequence>MDKWQRKIGTITFLLALGGLSGCSSLEIEPWVKPYERQNLADPIMNYSRHPIANMHVAHVLEARESARGAEGTGGGGCGCN</sequence>
<reference evidence="2" key="2">
    <citation type="submission" date="2020-09" db="EMBL/GenBank/DDBJ databases">
        <authorList>
            <person name="Sun Q."/>
            <person name="Ohkuma M."/>
        </authorList>
    </citation>
    <scope>NUCLEOTIDE SEQUENCE</scope>
    <source>
        <strain evidence="2">JCM 30804</strain>
    </source>
</reference>
<evidence type="ECO:0000313" key="2">
    <source>
        <dbReference type="EMBL" id="GGI76416.1"/>
    </source>
</evidence>
<dbReference type="PROSITE" id="PS51257">
    <property type="entry name" value="PROKAR_LIPOPROTEIN"/>
    <property type="match status" value="1"/>
</dbReference>
<name>A0A917N7Y4_9GAMM</name>
<keyword evidence="3" id="KW-1185">Reference proteome</keyword>
<evidence type="ECO:0000313" key="3">
    <source>
        <dbReference type="Proteomes" id="UP000613743"/>
    </source>
</evidence>
<proteinExistence type="predicted"/>
<comment type="caution">
    <text evidence="2">The sequence shown here is derived from an EMBL/GenBank/DDBJ whole genome shotgun (WGS) entry which is preliminary data.</text>
</comment>
<dbReference type="EMBL" id="BMPZ01000002">
    <property type="protein sequence ID" value="GGI76416.1"/>
    <property type="molecule type" value="Genomic_DNA"/>
</dbReference>
<gene>
    <name evidence="2" type="ORF">GCM10009332_12270</name>
</gene>
<dbReference type="RefSeq" id="WP_188918891.1">
    <property type="nucleotide sequence ID" value="NZ_BMPZ01000002.1"/>
</dbReference>
<dbReference type="Proteomes" id="UP000613743">
    <property type="component" value="Unassembled WGS sequence"/>
</dbReference>
<dbReference type="Pfam" id="PF14086">
    <property type="entry name" value="DUF4266"/>
    <property type="match status" value="1"/>
</dbReference>
<accession>A0A917N7Y4</accession>
<feature type="domain" description="DUF4266" evidence="1">
    <location>
        <begin position="32"/>
        <end position="81"/>
    </location>
</feature>
<dbReference type="InterPro" id="IPR025362">
    <property type="entry name" value="DUF4266"/>
</dbReference>